<dbReference type="RefSeq" id="WP_119883839.1">
    <property type="nucleotide sequence ID" value="NZ_CP032418.1"/>
</dbReference>
<keyword evidence="4" id="KW-1185">Reference proteome</keyword>
<dbReference type="InterPro" id="IPR050695">
    <property type="entry name" value="N-acetylmuramoyl_amidase_3"/>
</dbReference>
<dbReference type="SMART" id="SM00646">
    <property type="entry name" value="Ami_3"/>
    <property type="match status" value="1"/>
</dbReference>
<feature type="domain" description="MurNAc-LAA" evidence="2">
    <location>
        <begin position="64"/>
        <end position="177"/>
    </location>
</feature>
<dbReference type="OrthoDB" id="9763643at2"/>
<dbReference type="AlphaFoldDB" id="A0A385YX88"/>
<evidence type="ECO:0000259" key="2">
    <source>
        <dbReference type="SMART" id="SM00646"/>
    </source>
</evidence>
<dbReference type="PANTHER" id="PTHR30404">
    <property type="entry name" value="N-ACETYLMURAMOYL-L-ALANINE AMIDASE"/>
    <property type="match status" value="1"/>
</dbReference>
<name>A0A385YX88_9BACL</name>
<dbReference type="CDD" id="cd02696">
    <property type="entry name" value="MurNAc-LAA"/>
    <property type="match status" value="1"/>
</dbReference>
<protein>
    <submittedName>
        <fullName evidence="3">N-acetylmuramoyl-L-alanine amidase</fullName>
    </submittedName>
</protein>
<proteinExistence type="predicted"/>
<dbReference type="PANTHER" id="PTHR30404:SF0">
    <property type="entry name" value="N-ACETYLMURAMOYL-L-ALANINE AMIDASE AMIC"/>
    <property type="match status" value="1"/>
</dbReference>
<keyword evidence="1" id="KW-0378">Hydrolase</keyword>
<dbReference type="SUPFAM" id="SSF53187">
    <property type="entry name" value="Zn-dependent exopeptidases"/>
    <property type="match status" value="1"/>
</dbReference>
<dbReference type="KEGG" id="paek:D3873_09645"/>
<sequence>MLKIALDAGHGAQTPGKRTPDGRMREFQFNEAVAVELKKRWMKKGWLVVFTHDKTKDVSLHERVELANRMKVDLFVSIHANAFGSGWNDANGIETFTCTHAQPTSRAIAQAIQLSLSKRTGRKNRGVKEADFTVLKRTFMPAVLVECGFMTNKEEAALLQSTAYRQLCAEAIGIGVEEYFQQ</sequence>
<evidence type="ECO:0000313" key="4">
    <source>
        <dbReference type="Proteomes" id="UP000265725"/>
    </source>
</evidence>
<dbReference type="InterPro" id="IPR002508">
    <property type="entry name" value="MurNAc-LAA_cat"/>
</dbReference>
<accession>A0A385YX88</accession>
<dbReference type="Gene3D" id="3.40.630.40">
    <property type="entry name" value="Zn-dependent exopeptidases"/>
    <property type="match status" value="1"/>
</dbReference>
<evidence type="ECO:0000313" key="3">
    <source>
        <dbReference type="EMBL" id="AYC30122.1"/>
    </source>
</evidence>
<dbReference type="Proteomes" id="UP000265725">
    <property type="component" value="Chromosome"/>
</dbReference>
<dbReference type="GO" id="GO:0008745">
    <property type="term" value="F:N-acetylmuramoyl-L-alanine amidase activity"/>
    <property type="evidence" value="ECO:0007669"/>
    <property type="project" value="InterPro"/>
</dbReference>
<dbReference type="Pfam" id="PF01520">
    <property type="entry name" value="Amidase_3"/>
    <property type="match status" value="1"/>
</dbReference>
<dbReference type="EMBL" id="CP032418">
    <property type="protein sequence ID" value="AYC30122.1"/>
    <property type="molecule type" value="Genomic_DNA"/>
</dbReference>
<dbReference type="GO" id="GO:0030288">
    <property type="term" value="C:outer membrane-bounded periplasmic space"/>
    <property type="evidence" value="ECO:0007669"/>
    <property type="project" value="TreeGrafter"/>
</dbReference>
<gene>
    <name evidence="3" type="ORF">D3873_09645</name>
</gene>
<reference evidence="4" key="1">
    <citation type="submission" date="2018-09" db="EMBL/GenBank/DDBJ databases">
        <authorList>
            <person name="Zhu H."/>
        </authorList>
    </citation>
    <scope>NUCLEOTIDE SEQUENCE [LARGE SCALE GENOMIC DNA]</scope>
    <source>
        <strain evidence="4">K2R23-3</strain>
    </source>
</reference>
<organism evidence="3 4">
    <name type="scientific">Paenisporosarcina cavernae</name>
    <dbReference type="NCBI Taxonomy" id="2320858"/>
    <lineage>
        <taxon>Bacteria</taxon>
        <taxon>Bacillati</taxon>
        <taxon>Bacillota</taxon>
        <taxon>Bacilli</taxon>
        <taxon>Bacillales</taxon>
        <taxon>Caryophanaceae</taxon>
        <taxon>Paenisporosarcina</taxon>
    </lineage>
</organism>
<evidence type="ECO:0000256" key="1">
    <source>
        <dbReference type="ARBA" id="ARBA00022801"/>
    </source>
</evidence>
<dbReference type="GO" id="GO:0009253">
    <property type="term" value="P:peptidoglycan catabolic process"/>
    <property type="evidence" value="ECO:0007669"/>
    <property type="project" value="InterPro"/>
</dbReference>